<evidence type="ECO:0000313" key="3">
    <source>
        <dbReference type="Proteomes" id="UP000002866"/>
    </source>
</evidence>
<evidence type="ECO:0000313" key="2">
    <source>
        <dbReference type="EMBL" id="CCH58307.1"/>
    </source>
</evidence>
<name>I2GW05_HENB6</name>
<accession>I2GW05</accession>
<dbReference type="Proteomes" id="UP000002866">
    <property type="component" value="Chromosome 1"/>
</dbReference>
<dbReference type="HOGENOM" id="CLU_104758_0_0_1"/>
<evidence type="ECO:0000256" key="1">
    <source>
        <dbReference type="SAM" id="MobiDB-lite"/>
    </source>
</evidence>
<reference evidence="2 3" key="1">
    <citation type="journal article" date="2011" name="Proc. Natl. Acad. Sci. U.S.A.">
        <title>Evolutionary erosion of yeast sex chromosomes by mating-type switching accidents.</title>
        <authorList>
            <person name="Gordon J.L."/>
            <person name="Armisen D."/>
            <person name="Proux-Wera E."/>
            <person name="Oheigeartaigh S.S."/>
            <person name="Byrne K.P."/>
            <person name="Wolfe K.H."/>
        </authorList>
    </citation>
    <scope>NUCLEOTIDE SEQUENCE [LARGE SCALE GENOMIC DNA]</scope>
    <source>
        <strain evidence="3">ATCC 34711 / CBS 6284 / DSM 70876 / NBRC 10599 / NRRL Y-10934 / UCD 77-7</strain>
    </source>
</reference>
<dbReference type="EMBL" id="HE806316">
    <property type="protein sequence ID" value="CCH58307.1"/>
    <property type="molecule type" value="Genomic_DNA"/>
</dbReference>
<dbReference type="InParanoid" id="I2GW05"/>
<dbReference type="RefSeq" id="XP_004177826.1">
    <property type="nucleotide sequence ID" value="XM_004177778.1"/>
</dbReference>
<gene>
    <name evidence="2" type="primary">TBLA0A05140</name>
    <name evidence="2" type="ORF">TBLA_0A05140</name>
</gene>
<dbReference type="GeneID" id="14492923"/>
<keyword evidence="3" id="KW-1185">Reference proteome</keyword>
<dbReference type="AlphaFoldDB" id="I2GW05"/>
<protein>
    <submittedName>
        <fullName evidence="2">Uncharacterized protein</fullName>
    </submittedName>
</protein>
<sequence length="251" mass="28759">MSSKDFKIEPNHTNLNAIQQHFDELKMELSKKQQFLEKGTIVTPTTSISSITSLSSKSNQISFWKRKDNKLQNDIFKLQIKITKLERYLEEEKEGSLIQHVKTVAKEINEDSKITVANEIKEKSKITVAREINEDSKITVASEIKEKSKRTVANEIREQTNTTVAAEISGRSNATFSKELRVKSHSNRHTKTVAEELTDISHVSMKRDRTQNSQKSTTPTPIIKSKKTNDKDRSFIIIHSTKFFHIFGKVL</sequence>
<feature type="region of interest" description="Disordered" evidence="1">
    <location>
        <begin position="205"/>
        <end position="228"/>
    </location>
</feature>
<dbReference type="KEGG" id="tbl:TBLA_0A05140"/>
<organism evidence="2 3">
    <name type="scientific">Henningerozyma blattae (strain ATCC 34711 / CBS 6284 / DSM 70876 / NBRC 10599 / NRRL Y-10934 / UCD 77-7)</name>
    <name type="common">Yeast</name>
    <name type="synonym">Tetrapisispora blattae</name>
    <dbReference type="NCBI Taxonomy" id="1071380"/>
    <lineage>
        <taxon>Eukaryota</taxon>
        <taxon>Fungi</taxon>
        <taxon>Dikarya</taxon>
        <taxon>Ascomycota</taxon>
        <taxon>Saccharomycotina</taxon>
        <taxon>Saccharomycetes</taxon>
        <taxon>Saccharomycetales</taxon>
        <taxon>Saccharomycetaceae</taxon>
        <taxon>Henningerozyma</taxon>
    </lineage>
</organism>
<proteinExistence type="predicted"/>